<name>M3UYF5_GORML</name>
<dbReference type="InterPro" id="IPR003825">
    <property type="entry name" value="Colicin-V_CvpA"/>
</dbReference>
<evidence type="ECO:0000256" key="5">
    <source>
        <dbReference type="SAM" id="Phobius"/>
    </source>
</evidence>
<dbReference type="EMBL" id="BAOP01000023">
    <property type="protein sequence ID" value="GAC80877.1"/>
    <property type="molecule type" value="Genomic_DNA"/>
</dbReference>
<dbReference type="PANTHER" id="PTHR43019">
    <property type="entry name" value="SERINE ENDOPROTEASE DEGS"/>
    <property type="match status" value="1"/>
</dbReference>
<reference evidence="6 7" key="1">
    <citation type="submission" date="2013-02" db="EMBL/GenBank/DDBJ databases">
        <title>Whole genome shotgun sequence of Gordonia malaquae NBRC 108250.</title>
        <authorList>
            <person name="Yoshida I."/>
            <person name="Hosoyama A."/>
            <person name="Tsuchikane K."/>
            <person name="Ando Y."/>
            <person name="Baba S."/>
            <person name="Ohji S."/>
            <person name="Hamada M."/>
            <person name="Tamura T."/>
            <person name="Yamazoe A."/>
            <person name="Yamazaki S."/>
            <person name="Fujita N."/>
        </authorList>
    </citation>
    <scope>NUCLEOTIDE SEQUENCE [LARGE SCALE GENOMIC DNA]</scope>
    <source>
        <strain evidence="6 7">NBRC 108250</strain>
    </source>
</reference>
<dbReference type="PANTHER" id="PTHR43019:SF23">
    <property type="entry name" value="PROTEASE DO-LIKE 5, CHLOROPLASTIC"/>
    <property type="match status" value="1"/>
</dbReference>
<evidence type="ECO:0008006" key="8">
    <source>
        <dbReference type="Google" id="ProtNLM"/>
    </source>
</evidence>
<feature type="transmembrane region" description="Helical" evidence="5">
    <location>
        <begin position="64"/>
        <end position="83"/>
    </location>
</feature>
<evidence type="ECO:0000256" key="4">
    <source>
        <dbReference type="ARBA" id="ARBA00023136"/>
    </source>
</evidence>
<feature type="transmembrane region" description="Helical" evidence="5">
    <location>
        <begin position="6"/>
        <end position="23"/>
    </location>
</feature>
<dbReference type="Gene3D" id="2.40.10.10">
    <property type="entry name" value="Trypsin-like serine proteases"/>
    <property type="match status" value="2"/>
</dbReference>
<dbReference type="InterPro" id="IPR047680">
    <property type="entry name" value="MarP-like"/>
</dbReference>
<evidence type="ECO:0000313" key="7">
    <source>
        <dbReference type="Proteomes" id="UP000035009"/>
    </source>
</evidence>
<keyword evidence="3 5" id="KW-1133">Transmembrane helix</keyword>
<sequence length="401" mass="42175">MSGSVWVDLVIVAIALLAAFSGYRQGAAASALAFAGVLIGAVAGVLLAPLVIKQFDDGRLRLAVGVLLIIGLIVVGELSGMVLGRAARSSIHSPTLRRIDSGVGSVLQVVAILVAAWLLSFPLRGADQPRISQAVDDSRIVQAVDDVAPQWMRNVPDELTELIDSSGIKEVIGPFGATKVSNVDEPDQQLAELPIVRQVRPSVIKITGVARSCGQSLEGSGFVVGPNRIMTNAHVVAGTDEVSVETARGRHLDATVVWFNYRTDVAILDVPNLRAPSLDFAADQASTSDDAIVLGFPENGPYTITPVRVRNVVNLNGPDIYQSPKPVQREVYTMRGLIRSGNSGGPMITEDGKVLGLVFGASQDPADDTGFALTASQVQQDLAAAKGRTSAVSTQRCVTAK</sequence>
<evidence type="ECO:0000313" key="6">
    <source>
        <dbReference type="EMBL" id="GAC80877.1"/>
    </source>
</evidence>
<keyword evidence="7" id="KW-1185">Reference proteome</keyword>
<feature type="transmembrane region" description="Helical" evidence="5">
    <location>
        <begin position="103"/>
        <end position="123"/>
    </location>
</feature>
<dbReference type="AlphaFoldDB" id="M3UYF5"/>
<dbReference type="Pfam" id="PF13365">
    <property type="entry name" value="Trypsin_2"/>
    <property type="match status" value="1"/>
</dbReference>
<keyword evidence="4 5" id="KW-0472">Membrane</keyword>
<proteinExistence type="predicted"/>
<evidence type="ECO:0000256" key="3">
    <source>
        <dbReference type="ARBA" id="ARBA00022989"/>
    </source>
</evidence>
<comment type="subcellular location">
    <subcellularLocation>
        <location evidence="1">Membrane</location>
        <topology evidence="1">Multi-pass membrane protein</topology>
    </subcellularLocation>
</comment>
<keyword evidence="2 5" id="KW-0812">Transmembrane</keyword>
<dbReference type="GO" id="GO:0009403">
    <property type="term" value="P:toxin biosynthetic process"/>
    <property type="evidence" value="ECO:0007669"/>
    <property type="project" value="InterPro"/>
</dbReference>
<dbReference type="eggNOG" id="COG0265">
    <property type="taxonomic scope" value="Bacteria"/>
</dbReference>
<dbReference type="PRINTS" id="PR00834">
    <property type="entry name" value="PROTEASES2C"/>
</dbReference>
<accession>M3UYF5</accession>
<protein>
    <recommendedName>
        <fullName evidence="8">Peptidase S1 family protein</fullName>
    </recommendedName>
</protein>
<dbReference type="InterPro" id="IPR009003">
    <property type="entry name" value="Peptidase_S1_PA"/>
</dbReference>
<feature type="transmembrane region" description="Helical" evidence="5">
    <location>
        <begin position="30"/>
        <end position="52"/>
    </location>
</feature>
<dbReference type="GO" id="GO:0016020">
    <property type="term" value="C:membrane"/>
    <property type="evidence" value="ECO:0007669"/>
    <property type="project" value="UniProtKB-SubCell"/>
</dbReference>
<dbReference type="Proteomes" id="UP000035009">
    <property type="component" value="Unassembled WGS sequence"/>
</dbReference>
<dbReference type="InterPro" id="IPR043504">
    <property type="entry name" value="Peptidase_S1_PA_chymotrypsin"/>
</dbReference>
<gene>
    <name evidence="6" type="ORF">GM1_023_00370</name>
</gene>
<evidence type="ECO:0000256" key="2">
    <source>
        <dbReference type="ARBA" id="ARBA00022692"/>
    </source>
</evidence>
<dbReference type="GO" id="GO:0006508">
    <property type="term" value="P:proteolysis"/>
    <property type="evidence" value="ECO:0007669"/>
    <property type="project" value="InterPro"/>
</dbReference>
<dbReference type="SUPFAM" id="SSF50494">
    <property type="entry name" value="Trypsin-like serine proteases"/>
    <property type="match status" value="1"/>
</dbReference>
<evidence type="ECO:0000256" key="1">
    <source>
        <dbReference type="ARBA" id="ARBA00004141"/>
    </source>
</evidence>
<comment type="caution">
    <text evidence="6">The sequence shown here is derived from an EMBL/GenBank/DDBJ whole genome shotgun (WGS) entry which is preliminary data.</text>
</comment>
<dbReference type="InterPro" id="IPR001940">
    <property type="entry name" value="Peptidase_S1C"/>
</dbReference>
<dbReference type="OrthoDB" id="9766361at2"/>
<dbReference type="RefSeq" id="WP_008380199.1">
    <property type="nucleotide sequence ID" value="NZ_BAOP01000023.1"/>
</dbReference>
<organism evidence="6 7">
    <name type="scientific">Gordonia malaquae NBRC 108250</name>
    <dbReference type="NCBI Taxonomy" id="1223542"/>
    <lineage>
        <taxon>Bacteria</taxon>
        <taxon>Bacillati</taxon>
        <taxon>Actinomycetota</taxon>
        <taxon>Actinomycetes</taxon>
        <taxon>Mycobacteriales</taxon>
        <taxon>Gordoniaceae</taxon>
        <taxon>Gordonia</taxon>
    </lineage>
</organism>
<dbReference type="NCBIfam" id="NF033740">
    <property type="entry name" value="MarP_fam_protase"/>
    <property type="match status" value="1"/>
</dbReference>
<dbReference type="STRING" id="410332.SAMN04488550_0558"/>
<dbReference type="Pfam" id="PF02674">
    <property type="entry name" value="Colicin_V"/>
    <property type="match status" value="1"/>
</dbReference>
<dbReference type="GO" id="GO:0004252">
    <property type="term" value="F:serine-type endopeptidase activity"/>
    <property type="evidence" value="ECO:0007669"/>
    <property type="project" value="InterPro"/>
</dbReference>